<feature type="binding site" evidence="5">
    <location>
        <position position="444"/>
    </location>
    <ligand>
        <name>substrate</name>
    </ligand>
</feature>
<dbReference type="Gene3D" id="3.90.400.10">
    <property type="entry name" value="Oligo-1,6-glucosidase, Domain 2"/>
    <property type="match status" value="1"/>
</dbReference>
<dbReference type="EMBL" id="ANJX01000430">
    <property type="protein sequence ID" value="EPC49984.1"/>
    <property type="molecule type" value="Genomic_DNA"/>
</dbReference>
<comment type="catalytic activity">
    <reaction evidence="4">
        <text>sucrose + phosphate = D-fructose + alpha-D-glucose 1-phosphate</text>
        <dbReference type="Rhea" id="RHEA:24048"/>
        <dbReference type="ChEBI" id="CHEBI:17992"/>
        <dbReference type="ChEBI" id="CHEBI:37721"/>
        <dbReference type="ChEBI" id="CHEBI:43474"/>
        <dbReference type="ChEBI" id="CHEBI:58601"/>
        <dbReference type="EC" id="2.4.1.7"/>
    </reaction>
</comment>
<proteinExistence type="inferred from homology"/>
<protein>
    <recommendedName>
        <fullName evidence="4">Sucrose phosphorylase</fullName>
        <ecNumber evidence="4">2.4.1.7</ecNumber>
    </recommendedName>
    <alternativeName>
        <fullName evidence="4">Sucrose glucosyltransferase</fullName>
    </alternativeName>
</protein>
<evidence type="ECO:0000256" key="4">
    <source>
        <dbReference type="PIRNR" id="PIRNR003059"/>
    </source>
</evidence>
<dbReference type="GO" id="GO:0009018">
    <property type="term" value="F:sucrose phosphorylase activity"/>
    <property type="evidence" value="ECO:0007669"/>
    <property type="project" value="UniProtKB-EC"/>
</dbReference>
<evidence type="ECO:0000256" key="3">
    <source>
        <dbReference type="ARBA" id="ARBA00022679"/>
    </source>
</evidence>
<dbReference type="InterPro" id="IPR033746">
    <property type="entry name" value="GGa_phosphorylase"/>
</dbReference>
<feature type="domain" description="Glycosyl hydrolase family 13 catalytic" evidence="6">
    <location>
        <begin position="57"/>
        <end position="455"/>
    </location>
</feature>
<comment type="caution">
    <text evidence="7">The sequence shown here is derived from an EMBL/GenBank/DDBJ whole genome shotgun (WGS) entry which is preliminary data.</text>
</comment>
<dbReference type="GO" id="GO:0005975">
    <property type="term" value="P:carbohydrate metabolic process"/>
    <property type="evidence" value="ECO:0007669"/>
    <property type="project" value="InterPro"/>
</dbReference>
<evidence type="ECO:0000259" key="6">
    <source>
        <dbReference type="SMART" id="SM00642"/>
    </source>
</evidence>
<evidence type="ECO:0000256" key="2">
    <source>
        <dbReference type="ARBA" id="ARBA00022676"/>
    </source>
</evidence>
<dbReference type="SMART" id="SM00642">
    <property type="entry name" value="Aamy"/>
    <property type="match status" value="1"/>
</dbReference>
<dbReference type="EC" id="2.4.1.7" evidence="4"/>
<dbReference type="SUPFAM" id="SSF51445">
    <property type="entry name" value="(Trans)glycosidases"/>
    <property type="match status" value="1"/>
</dbReference>
<feature type="binding site" evidence="5">
    <location>
        <position position="96"/>
    </location>
    <ligand>
        <name>substrate</name>
    </ligand>
</feature>
<dbReference type="Pfam" id="PF00128">
    <property type="entry name" value="Alpha-amylase"/>
    <property type="match status" value="1"/>
</dbReference>
<evidence type="ECO:0000313" key="7">
    <source>
        <dbReference type="EMBL" id="EPC49984.1"/>
    </source>
</evidence>
<feature type="binding site" evidence="5">
    <location>
        <begin position="338"/>
        <end position="339"/>
    </location>
    <ligand>
        <name>substrate</name>
    </ligand>
</feature>
<comment type="similarity">
    <text evidence="1 4">Belongs to the glycosyl hydrolase 13 family. Sucrose phosphorylase subfamily.</text>
</comment>
<sequence>MFADKIETHLRQIYQDDRQYRQATQIFSDLLKSEQLADFRPVMPLSQKSAYLITYGDAFTEQHERGLSVLKQVVDLYLSETITDVHLLPMFPYTSDDGFSVTDYMAINPDLGDWQDVYALRQSKRLMFDFVANHMSANSLWFKRFLNHDAGFEKAYIEFDPTFDTSKVIRPRVSPLFHTYQNDRGETKTVWTTFSEDQVDINFGDPLMLARQTKVLLEYAKRGAASIRLDAIGFIWKESGTTCMHRPETHEIVRLWRTLLDHFAPNTQIITETNVPNKENIVYFGQGDDEAHQVYQFPLPPLVLYSFISGDADHLQEWAKTVQAPSSKATFFNFLASHDGIGLRPVEGILSADERQRIIDRVLTNHGQVSYKDNPDGTKSVYELNINYGDALRISTDTDAEAANKMIAAHNILVSMVGVPAIYYHSMFGSKGDLKAVKETGMNRRINRERIDYDRLKNELRTDQYRQKVYAGISHLLKVRQKNIAFNPFGKQEVLDLGKQIFAVKRFSDDGSAIISFTNVSSQPAIIHNIEGRELLSEKLVRNDLRLKPYGIAWLKMEASK</sequence>
<dbReference type="InterPro" id="IPR006047">
    <property type="entry name" value="GH13_cat_dom"/>
</dbReference>
<name>A0A8E0IF37_LACPA</name>
<accession>A0A8E0IF37</accession>
<reference evidence="7 8" key="1">
    <citation type="journal article" date="2013" name="PLoS ONE">
        <title>Lactobacillus paracasei comparative genomics: towards species pan-genome definition and exploitation of diversity.</title>
        <authorList>
            <person name="Smokvina T."/>
            <person name="Wels M."/>
            <person name="Polka J."/>
            <person name="Chervaux C."/>
            <person name="Brisse S."/>
            <person name="Boekhorst J."/>
            <person name="van Hylckama Vlieg J.E."/>
            <person name="Siezen R.J."/>
        </authorList>
    </citation>
    <scope>NUCLEOTIDE SEQUENCE [LARGE SCALE GENOMIC DNA]</scope>
    <source>
        <strain evidence="7 8">CNCM I-4270</strain>
    </source>
</reference>
<organism evidence="7 8">
    <name type="scientific">Lacticaseibacillus paracasei subsp. paracasei CNCM I-4270</name>
    <dbReference type="NCBI Taxonomy" id="1256202"/>
    <lineage>
        <taxon>Bacteria</taxon>
        <taxon>Bacillati</taxon>
        <taxon>Bacillota</taxon>
        <taxon>Bacilli</taxon>
        <taxon>Lactobacillales</taxon>
        <taxon>Lactobacillaceae</taxon>
        <taxon>Lacticaseibacillus</taxon>
    </lineage>
</organism>
<evidence type="ECO:0000256" key="5">
    <source>
        <dbReference type="PIRSR" id="PIRSR003059-2"/>
    </source>
</evidence>
<dbReference type="InterPro" id="IPR045857">
    <property type="entry name" value="O16G_dom_2"/>
</dbReference>
<feature type="binding site" evidence="5">
    <location>
        <begin position="228"/>
        <end position="230"/>
    </location>
    <ligand>
        <name>substrate</name>
    </ligand>
</feature>
<dbReference type="PIRSF" id="PIRSF003059">
    <property type="entry name" value="Sucrose_phosphorylase"/>
    <property type="match status" value="1"/>
</dbReference>
<dbReference type="Proteomes" id="UP000014249">
    <property type="component" value="Unassembled WGS sequence"/>
</dbReference>
<keyword evidence="2 4" id="KW-0328">Glycosyltransferase</keyword>
<dbReference type="PANTHER" id="PTHR38784:SF1">
    <property type="entry name" value="SUCROSE PHOSPHORYLASE"/>
    <property type="match status" value="1"/>
</dbReference>
<dbReference type="InterPro" id="IPR016377">
    <property type="entry name" value="Sucrose_GGa_phosphorylase-rel"/>
</dbReference>
<dbReference type="Gene3D" id="3.20.20.80">
    <property type="entry name" value="Glycosidases"/>
    <property type="match status" value="1"/>
</dbReference>
<gene>
    <name evidence="7" type="ORF">Lpp77_16152</name>
</gene>
<feature type="binding site" evidence="5">
    <location>
        <position position="134"/>
    </location>
    <ligand>
        <name>substrate</name>
    </ligand>
</feature>
<dbReference type="PANTHER" id="PTHR38784">
    <property type="entry name" value="SUCROSE PHOSPHORYLASE"/>
    <property type="match status" value="1"/>
</dbReference>
<keyword evidence="3 4" id="KW-0808">Transferase</keyword>
<dbReference type="InterPro" id="IPR017853">
    <property type="entry name" value="GH"/>
</dbReference>
<evidence type="ECO:0000313" key="8">
    <source>
        <dbReference type="Proteomes" id="UP000014249"/>
    </source>
</evidence>
<dbReference type="AlphaFoldDB" id="A0A8E0IF37"/>
<dbReference type="CDD" id="cd11356">
    <property type="entry name" value="AmyAc_Sucrose_phosphorylase-like_1"/>
    <property type="match status" value="1"/>
</dbReference>
<evidence type="ECO:0000256" key="1">
    <source>
        <dbReference type="ARBA" id="ARBA00008452"/>
    </source>
</evidence>